<evidence type="ECO:0000256" key="3">
    <source>
        <dbReference type="ARBA" id="ARBA00023163"/>
    </source>
</evidence>
<dbReference type="OrthoDB" id="4746440at2"/>
<evidence type="ECO:0000313" key="6">
    <source>
        <dbReference type="EMBL" id="SEE22448.1"/>
    </source>
</evidence>
<dbReference type="Pfam" id="PF17754">
    <property type="entry name" value="TetR_C_14"/>
    <property type="match status" value="1"/>
</dbReference>
<dbReference type="Proteomes" id="UP000199220">
    <property type="component" value="Unassembled WGS sequence"/>
</dbReference>
<dbReference type="InterPro" id="IPR050109">
    <property type="entry name" value="HTH-type_TetR-like_transc_reg"/>
</dbReference>
<name>A0A1H5H5D9_9MICO</name>
<dbReference type="EMBL" id="FNTX01000001">
    <property type="protein sequence ID" value="SEE22448.1"/>
    <property type="molecule type" value="Genomic_DNA"/>
</dbReference>
<dbReference type="PANTHER" id="PTHR30055">
    <property type="entry name" value="HTH-TYPE TRANSCRIPTIONAL REGULATOR RUTR"/>
    <property type="match status" value="1"/>
</dbReference>
<dbReference type="InterPro" id="IPR009057">
    <property type="entry name" value="Homeodomain-like_sf"/>
</dbReference>
<proteinExistence type="predicted"/>
<dbReference type="GO" id="GO:0003700">
    <property type="term" value="F:DNA-binding transcription factor activity"/>
    <property type="evidence" value="ECO:0007669"/>
    <property type="project" value="TreeGrafter"/>
</dbReference>
<dbReference type="STRING" id="648782.SAMN04488554_1842"/>
<dbReference type="InterPro" id="IPR041347">
    <property type="entry name" value="MftR_C"/>
</dbReference>
<dbReference type="SUPFAM" id="SSF46689">
    <property type="entry name" value="Homeodomain-like"/>
    <property type="match status" value="1"/>
</dbReference>
<dbReference type="PRINTS" id="PR00455">
    <property type="entry name" value="HTHTETR"/>
</dbReference>
<evidence type="ECO:0000256" key="1">
    <source>
        <dbReference type="ARBA" id="ARBA00023015"/>
    </source>
</evidence>
<dbReference type="PANTHER" id="PTHR30055:SF238">
    <property type="entry name" value="MYCOFACTOCIN BIOSYNTHESIS TRANSCRIPTIONAL REGULATOR MFTR-RELATED"/>
    <property type="match status" value="1"/>
</dbReference>
<gene>
    <name evidence="6" type="ORF">SAMN04488554_1842</name>
</gene>
<protein>
    <submittedName>
        <fullName evidence="6">DNA-binding transcriptional regulator, AcrR family</fullName>
    </submittedName>
</protein>
<evidence type="ECO:0000256" key="4">
    <source>
        <dbReference type="PROSITE-ProRule" id="PRU00335"/>
    </source>
</evidence>
<dbReference type="Gene3D" id="1.10.357.10">
    <property type="entry name" value="Tetracycline Repressor, domain 2"/>
    <property type="match status" value="1"/>
</dbReference>
<keyword evidence="1" id="KW-0805">Transcription regulation</keyword>
<evidence type="ECO:0000256" key="2">
    <source>
        <dbReference type="ARBA" id="ARBA00023125"/>
    </source>
</evidence>
<dbReference type="RefSeq" id="WP_089772640.1">
    <property type="nucleotide sequence ID" value="NZ_FNTX01000001.1"/>
</dbReference>
<feature type="domain" description="HTH tetR-type" evidence="5">
    <location>
        <begin position="9"/>
        <end position="69"/>
    </location>
</feature>
<dbReference type="Gene3D" id="1.10.10.60">
    <property type="entry name" value="Homeodomain-like"/>
    <property type="match status" value="1"/>
</dbReference>
<sequence length="187" mass="19549">MGEPTGRAARTRARLAACALELFEQHGYDATTTAQVAAAAGVSEMTLFRHFPAKERLVADDPYDPAIAEAVAAQPTSLPPLARATAGVRTAWAALPEPDTEELRRRVRIAAHTPSLTAALYANTRATEEAITEALVSGDVPRERARIAAAATLAALTTALLHWAETDGGTLGDAVLGALDVLDGTAR</sequence>
<evidence type="ECO:0000259" key="5">
    <source>
        <dbReference type="PROSITE" id="PS50977"/>
    </source>
</evidence>
<reference evidence="7" key="1">
    <citation type="submission" date="2016-10" db="EMBL/GenBank/DDBJ databases">
        <authorList>
            <person name="Varghese N."/>
            <person name="Submissions S."/>
        </authorList>
    </citation>
    <scope>NUCLEOTIDE SEQUENCE [LARGE SCALE GENOMIC DNA]</scope>
    <source>
        <strain evidence="7">DSM 21368</strain>
    </source>
</reference>
<dbReference type="PROSITE" id="PS50977">
    <property type="entry name" value="HTH_TETR_2"/>
    <property type="match status" value="1"/>
</dbReference>
<feature type="DNA-binding region" description="H-T-H motif" evidence="4">
    <location>
        <begin position="32"/>
        <end position="51"/>
    </location>
</feature>
<organism evidence="6 7">
    <name type="scientific">Ruania alba</name>
    <dbReference type="NCBI Taxonomy" id="648782"/>
    <lineage>
        <taxon>Bacteria</taxon>
        <taxon>Bacillati</taxon>
        <taxon>Actinomycetota</taxon>
        <taxon>Actinomycetes</taxon>
        <taxon>Micrococcales</taxon>
        <taxon>Ruaniaceae</taxon>
        <taxon>Ruania</taxon>
    </lineage>
</organism>
<dbReference type="AlphaFoldDB" id="A0A1H5H5D9"/>
<dbReference type="GO" id="GO:0000976">
    <property type="term" value="F:transcription cis-regulatory region binding"/>
    <property type="evidence" value="ECO:0007669"/>
    <property type="project" value="TreeGrafter"/>
</dbReference>
<keyword evidence="7" id="KW-1185">Reference proteome</keyword>
<dbReference type="InterPro" id="IPR001647">
    <property type="entry name" value="HTH_TetR"/>
</dbReference>
<dbReference type="Pfam" id="PF00440">
    <property type="entry name" value="TetR_N"/>
    <property type="match status" value="1"/>
</dbReference>
<keyword evidence="3" id="KW-0804">Transcription</keyword>
<evidence type="ECO:0000313" key="7">
    <source>
        <dbReference type="Proteomes" id="UP000199220"/>
    </source>
</evidence>
<accession>A0A1H5H5D9</accession>
<keyword evidence="2 4" id="KW-0238">DNA-binding</keyword>